<keyword evidence="3" id="KW-1185">Reference proteome</keyword>
<sequence>MSTDAVTLTSNEKEILHTEKTEEDDAKSEGDQKQNENIESRDVQPLETKTPPLDTNNPGLVIIPAQFEGKTFHVIRDDELEAGTKQRALISWLKKEEGEEFVYAGPVFGYAQIALALAAKLNEERRPRHPLTQKAESLGANIIELRPRAPLKEVQKAATDYVEQRKDKGTVLLPFGLHSPEFISLLADRLRDAIGLSHPELLKTPPARLWLVVGSATILAALHRVWPDTHYLCVQVGMKIWDDLVEGKKHTIYVAPEKFTETSLRLPPYPSVRTYDAKLWQFVEDQGQDGDYIWNVGKDVDSPNPQMEGNYRDKRSDSRHHPYGRSNRESRQERGGMKSLFEKSSKKSDDGGAFQRRGHLTSILSMIRPEIEQNSGQSTVRDLSAYDMIFNLSQTIQSHSISVIVSSMAIPRVSARASGLAGLFLKLFVSGIYRDIVKDIKHNTETSAASTGNDTAHSSWATIQAIHKISCLSSCRHLEDSQKMTDPNLPTMRTRINGLALSLAEKTWAQKELTANPDLATTWFPETNVNLTAFIKQSATQFAPPGPLWGSTGLSGSSSHSDG</sequence>
<evidence type="ECO:0000256" key="1">
    <source>
        <dbReference type="SAM" id="MobiDB-lite"/>
    </source>
</evidence>
<comment type="caution">
    <text evidence="2">The sequence shown here is derived from an EMBL/GenBank/DDBJ whole genome shotgun (WGS) entry which is preliminary data.</text>
</comment>
<dbReference type="AlphaFoldDB" id="A0A2P6MWB1"/>
<name>A0A2P6MWB1_9EUKA</name>
<dbReference type="EMBL" id="MDYQ01000353">
    <property type="protein sequence ID" value="PRP75994.1"/>
    <property type="molecule type" value="Genomic_DNA"/>
</dbReference>
<feature type="region of interest" description="Disordered" evidence="1">
    <location>
        <begin position="1"/>
        <end position="58"/>
    </location>
</feature>
<organism evidence="2 3">
    <name type="scientific">Planoprotostelium fungivorum</name>
    <dbReference type="NCBI Taxonomy" id="1890364"/>
    <lineage>
        <taxon>Eukaryota</taxon>
        <taxon>Amoebozoa</taxon>
        <taxon>Evosea</taxon>
        <taxon>Variosea</taxon>
        <taxon>Cavosteliida</taxon>
        <taxon>Cavosteliaceae</taxon>
        <taxon>Planoprotostelium</taxon>
    </lineage>
</organism>
<feature type="compositionally biased region" description="Basic and acidic residues" evidence="1">
    <location>
        <begin position="310"/>
        <end position="350"/>
    </location>
</feature>
<accession>A0A2P6MWB1</accession>
<feature type="compositionally biased region" description="Polar residues" evidence="1">
    <location>
        <begin position="1"/>
        <end position="10"/>
    </location>
</feature>
<evidence type="ECO:0000313" key="2">
    <source>
        <dbReference type="EMBL" id="PRP75994.1"/>
    </source>
</evidence>
<dbReference type="InParanoid" id="A0A2P6MWB1"/>
<dbReference type="Proteomes" id="UP000241769">
    <property type="component" value="Unassembled WGS sequence"/>
</dbReference>
<protein>
    <submittedName>
        <fullName evidence="2">Uncharacterized protein</fullName>
    </submittedName>
</protein>
<proteinExistence type="predicted"/>
<gene>
    <name evidence="2" type="ORF">PROFUN_01710</name>
</gene>
<reference evidence="2 3" key="1">
    <citation type="journal article" date="2018" name="Genome Biol. Evol.">
        <title>Multiple Roots of Fruiting Body Formation in Amoebozoa.</title>
        <authorList>
            <person name="Hillmann F."/>
            <person name="Forbes G."/>
            <person name="Novohradska S."/>
            <person name="Ferling I."/>
            <person name="Riege K."/>
            <person name="Groth M."/>
            <person name="Westermann M."/>
            <person name="Marz M."/>
            <person name="Spaller T."/>
            <person name="Winckler T."/>
            <person name="Schaap P."/>
            <person name="Glockner G."/>
        </authorList>
    </citation>
    <scope>NUCLEOTIDE SEQUENCE [LARGE SCALE GENOMIC DNA]</scope>
    <source>
        <strain evidence="2 3">Jena</strain>
    </source>
</reference>
<dbReference type="OrthoDB" id="10581601at2759"/>
<evidence type="ECO:0000313" key="3">
    <source>
        <dbReference type="Proteomes" id="UP000241769"/>
    </source>
</evidence>
<feature type="region of interest" description="Disordered" evidence="1">
    <location>
        <begin position="293"/>
        <end position="354"/>
    </location>
</feature>
<feature type="compositionally biased region" description="Basic and acidic residues" evidence="1">
    <location>
        <begin position="27"/>
        <end position="44"/>
    </location>
</feature>
<feature type="compositionally biased region" description="Basic and acidic residues" evidence="1">
    <location>
        <begin position="11"/>
        <end position="20"/>
    </location>
</feature>